<organism evidence="2 3">
    <name type="scientific">Treponema bryantii</name>
    <dbReference type="NCBI Taxonomy" id="163"/>
    <lineage>
        <taxon>Bacteria</taxon>
        <taxon>Pseudomonadati</taxon>
        <taxon>Spirochaetota</taxon>
        <taxon>Spirochaetia</taxon>
        <taxon>Spirochaetales</taxon>
        <taxon>Treponemataceae</taxon>
        <taxon>Treponema</taxon>
    </lineage>
</organism>
<keyword evidence="1" id="KW-0472">Membrane</keyword>
<dbReference type="RefSeq" id="WP_074645043.1">
    <property type="nucleotide sequence ID" value="NZ_FOFU01000010.1"/>
</dbReference>
<evidence type="ECO:0000313" key="3">
    <source>
        <dbReference type="Proteomes" id="UP000182360"/>
    </source>
</evidence>
<proteinExistence type="predicted"/>
<keyword evidence="3" id="KW-1185">Reference proteome</keyword>
<feature type="transmembrane region" description="Helical" evidence="1">
    <location>
        <begin position="6"/>
        <end position="26"/>
    </location>
</feature>
<dbReference type="Proteomes" id="UP000182360">
    <property type="component" value="Unassembled WGS sequence"/>
</dbReference>
<gene>
    <name evidence="2" type="ORF">SAMN04487977_11070</name>
</gene>
<keyword evidence="1" id="KW-1133">Transmembrane helix</keyword>
<reference evidence="2 3" key="1">
    <citation type="submission" date="2016-10" db="EMBL/GenBank/DDBJ databases">
        <authorList>
            <person name="de Groot N.N."/>
        </authorList>
    </citation>
    <scope>NUCLEOTIDE SEQUENCE [LARGE SCALE GENOMIC DNA]</scope>
    <source>
        <strain evidence="2 3">B25</strain>
    </source>
</reference>
<keyword evidence="1" id="KW-0812">Transmembrane</keyword>
<sequence length="176" mass="20769">MKIFEIIKTFAPLAVSILVVILNHFFSLSKTKKEIKNKSDIEENNKIKEKAFELISSLLALERQDYTFSSKINISLMTGYKLTPENEKELELGQREFSNELLKIRSISHFYFPEILKNCDRIEKFHDEKIKKYLSPNISINDDFFKDIDSITENIHTTALKIIKYLREKFNTKKIK</sequence>
<dbReference type="EMBL" id="FOFU01000010">
    <property type="protein sequence ID" value="SEQ76885.1"/>
    <property type="molecule type" value="Genomic_DNA"/>
</dbReference>
<evidence type="ECO:0000313" key="2">
    <source>
        <dbReference type="EMBL" id="SEQ76885.1"/>
    </source>
</evidence>
<accession>A0A1H9IR65</accession>
<dbReference type="AlphaFoldDB" id="A0A1H9IR65"/>
<evidence type="ECO:0000256" key="1">
    <source>
        <dbReference type="SAM" id="Phobius"/>
    </source>
</evidence>
<protein>
    <submittedName>
        <fullName evidence="2">Uncharacterized protein</fullName>
    </submittedName>
</protein>
<name>A0A1H9IR65_9SPIR</name>